<accession>A0ABW3DHD3</accession>
<evidence type="ECO:0000313" key="2">
    <source>
        <dbReference type="Proteomes" id="UP001597024"/>
    </source>
</evidence>
<organism evidence="1 2">
    <name type="scientific">Streptosporangium algeriense</name>
    <dbReference type="NCBI Taxonomy" id="1682748"/>
    <lineage>
        <taxon>Bacteria</taxon>
        <taxon>Bacillati</taxon>
        <taxon>Actinomycetota</taxon>
        <taxon>Actinomycetes</taxon>
        <taxon>Streptosporangiales</taxon>
        <taxon>Streptosporangiaceae</taxon>
        <taxon>Streptosporangium</taxon>
    </lineage>
</organism>
<dbReference type="EMBL" id="JBHTHX010000007">
    <property type="protein sequence ID" value="MFD0883114.1"/>
    <property type="molecule type" value="Genomic_DNA"/>
</dbReference>
<evidence type="ECO:0000313" key="1">
    <source>
        <dbReference type="EMBL" id="MFD0883114.1"/>
    </source>
</evidence>
<reference evidence="2" key="1">
    <citation type="journal article" date="2019" name="Int. J. Syst. Evol. Microbiol.">
        <title>The Global Catalogue of Microorganisms (GCM) 10K type strain sequencing project: providing services to taxonomists for standard genome sequencing and annotation.</title>
        <authorList>
            <consortium name="The Broad Institute Genomics Platform"/>
            <consortium name="The Broad Institute Genome Sequencing Center for Infectious Disease"/>
            <person name="Wu L."/>
            <person name="Ma J."/>
        </authorList>
    </citation>
    <scope>NUCLEOTIDE SEQUENCE [LARGE SCALE GENOMIC DNA]</scope>
    <source>
        <strain evidence="2">CCUG 62974</strain>
    </source>
</reference>
<comment type="caution">
    <text evidence="1">The sequence shown here is derived from an EMBL/GenBank/DDBJ whole genome shotgun (WGS) entry which is preliminary data.</text>
</comment>
<name>A0ABW3DHD3_9ACTN</name>
<proteinExistence type="predicted"/>
<protein>
    <submittedName>
        <fullName evidence="1">Uncharacterized protein</fullName>
    </submittedName>
</protein>
<keyword evidence="2" id="KW-1185">Reference proteome</keyword>
<sequence length="67" mass="6990">MRYLATDLGLTFRCLVLIALAAVALAFAAVFAVTALYGAAAVVAFVAGTAWDRTAQCDDCHLPLEEG</sequence>
<dbReference type="Proteomes" id="UP001597024">
    <property type="component" value="Unassembled WGS sequence"/>
</dbReference>
<gene>
    <name evidence="1" type="ORF">ACFQ08_00840</name>
</gene>